<accession>A0A915HXQ8</accession>
<name>A0A915HXQ8_ROMCU</name>
<dbReference type="Proteomes" id="UP000887565">
    <property type="component" value="Unplaced"/>
</dbReference>
<reference evidence="2" key="1">
    <citation type="submission" date="2022-11" db="UniProtKB">
        <authorList>
            <consortium name="WormBaseParasite"/>
        </authorList>
    </citation>
    <scope>IDENTIFICATION</scope>
</reference>
<sequence>EFCFFCSLDKLNVSLLTGPNGVGLVNGLLKCFFCPSSSVQIQCGVPTIPVYEQDKSSCMEF</sequence>
<dbReference type="WBParaSite" id="nRc.2.0.1.t06076-RA">
    <property type="protein sequence ID" value="nRc.2.0.1.t06076-RA"/>
    <property type="gene ID" value="nRc.2.0.1.g06076"/>
</dbReference>
<protein>
    <submittedName>
        <fullName evidence="2">Uncharacterized protein</fullName>
    </submittedName>
</protein>
<proteinExistence type="predicted"/>
<organism evidence="1 2">
    <name type="scientific">Romanomermis culicivorax</name>
    <name type="common">Nematode worm</name>
    <dbReference type="NCBI Taxonomy" id="13658"/>
    <lineage>
        <taxon>Eukaryota</taxon>
        <taxon>Metazoa</taxon>
        <taxon>Ecdysozoa</taxon>
        <taxon>Nematoda</taxon>
        <taxon>Enoplea</taxon>
        <taxon>Dorylaimia</taxon>
        <taxon>Mermithida</taxon>
        <taxon>Mermithoidea</taxon>
        <taxon>Mermithidae</taxon>
        <taxon>Romanomermis</taxon>
    </lineage>
</organism>
<evidence type="ECO:0000313" key="1">
    <source>
        <dbReference type="Proteomes" id="UP000887565"/>
    </source>
</evidence>
<evidence type="ECO:0000313" key="2">
    <source>
        <dbReference type="WBParaSite" id="nRc.2.0.1.t06076-RA"/>
    </source>
</evidence>
<dbReference type="AlphaFoldDB" id="A0A915HXQ8"/>
<keyword evidence="1" id="KW-1185">Reference proteome</keyword>